<dbReference type="Proteomes" id="UP000777784">
    <property type="component" value="Unassembled WGS sequence"/>
</dbReference>
<feature type="transmembrane region" description="Helical" evidence="1">
    <location>
        <begin position="9"/>
        <end position="32"/>
    </location>
</feature>
<keyword evidence="1" id="KW-0812">Transmembrane</keyword>
<keyword evidence="1" id="KW-0472">Membrane</keyword>
<feature type="transmembrane region" description="Helical" evidence="1">
    <location>
        <begin position="52"/>
        <end position="76"/>
    </location>
</feature>
<protein>
    <recommendedName>
        <fullName evidence="2">DUF6868 domain-containing protein</fullName>
    </recommendedName>
</protein>
<proteinExistence type="predicted"/>
<dbReference type="Pfam" id="PF21742">
    <property type="entry name" value="DUF6868"/>
    <property type="match status" value="1"/>
</dbReference>
<keyword evidence="1" id="KW-1133">Transmembrane helix</keyword>
<reference evidence="3" key="1">
    <citation type="submission" date="2021-05" db="EMBL/GenBank/DDBJ databases">
        <title>Energy efficiency and biological interactions define the core microbiome of deep oligotrophic groundwater.</title>
        <authorList>
            <person name="Mehrshad M."/>
            <person name="Lopez-Fernandez M."/>
            <person name="Bell E."/>
            <person name="Bernier-Latmani R."/>
            <person name="Bertilsson S."/>
            <person name="Dopson M."/>
        </authorList>
    </citation>
    <scope>NUCLEOTIDE SEQUENCE</scope>
    <source>
        <strain evidence="3">Modern_marine.mb.64</strain>
    </source>
</reference>
<dbReference type="AlphaFoldDB" id="A0A948RWF6"/>
<comment type="caution">
    <text evidence="3">The sequence shown here is derived from an EMBL/GenBank/DDBJ whole genome shotgun (WGS) entry which is preliminary data.</text>
</comment>
<evidence type="ECO:0000313" key="3">
    <source>
        <dbReference type="EMBL" id="MBU2691746.1"/>
    </source>
</evidence>
<dbReference type="EMBL" id="JAHJDP010000074">
    <property type="protein sequence ID" value="MBU2691746.1"/>
    <property type="molecule type" value="Genomic_DNA"/>
</dbReference>
<feature type="domain" description="DUF6868" evidence="2">
    <location>
        <begin position="1"/>
        <end position="79"/>
    </location>
</feature>
<evidence type="ECO:0000259" key="2">
    <source>
        <dbReference type="Pfam" id="PF21742"/>
    </source>
</evidence>
<evidence type="ECO:0000256" key="1">
    <source>
        <dbReference type="SAM" id="Phobius"/>
    </source>
</evidence>
<dbReference type="InterPro" id="IPR049220">
    <property type="entry name" value="DUF6868"/>
</dbReference>
<gene>
    <name evidence="3" type="ORF">KJ970_12540</name>
</gene>
<organism evidence="3 4">
    <name type="scientific">Eiseniibacteriota bacterium</name>
    <dbReference type="NCBI Taxonomy" id="2212470"/>
    <lineage>
        <taxon>Bacteria</taxon>
        <taxon>Candidatus Eiseniibacteriota</taxon>
    </lineage>
</organism>
<name>A0A948RWF6_UNCEI</name>
<accession>A0A948RWF6</accession>
<sequence>MTLEVVRSFFAWCSVINMALLVFWFLLFTFTRDWLKRFHGKWFNLSDSSFNAIHYGGLMFLKISLFLFNLVPYFALRIIG</sequence>
<evidence type="ECO:0000313" key="4">
    <source>
        <dbReference type="Proteomes" id="UP000777784"/>
    </source>
</evidence>